<evidence type="ECO:0008006" key="5">
    <source>
        <dbReference type="Google" id="ProtNLM"/>
    </source>
</evidence>
<feature type="compositionally biased region" description="Low complexity" evidence="1">
    <location>
        <begin position="52"/>
        <end position="64"/>
    </location>
</feature>
<dbReference type="Proteomes" id="UP000632858">
    <property type="component" value="Unassembled WGS sequence"/>
</dbReference>
<evidence type="ECO:0000256" key="1">
    <source>
        <dbReference type="SAM" id="MobiDB-lite"/>
    </source>
</evidence>
<dbReference type="AlphaFoldDB" id="A0A917CF13"/>
<evidence type="ECO:0000313" key="4">
    <source>
        <dbReference type="Proteomes" id="UP000632858"/>
    </source>
</evidence>
<evidence type="ECO:0000313" key="3">
    <source>
        <dbReference type="EMBL" id="GGF87009.1"/>
    </source>
</evidence>
<comment type="caution">
    <text evidence="3">The sequence shown here is derived from an EMBL/GenBank/DDBJ whole genome shotgun (WGS) entry which is preliminary data.</text>
</comment>
<accession>A0A917CF13</accession>
<feature type="chain" id="PRO_5037195330" description="DUF4124 domain-containing protein" evidence="2">
    <location>
        <begin position="21"/>
        <end position="192"/>
    </location>
</feature>
<gene>
    <name evidence="3" type="ORF">GCM10010960_06160</name>
</gene>
<keyword evidence="4" id="KW-1185">Reference proteome</keyword>
<feature type="signal peptide" evidence="2">
    <location>
        <begin position="1"/>
        <end position="20"/>
    </location>
</feature>
<keyword evidence="2" id="KW-0732">Signal</keyword>
<proteinExistence type="predicted"/>
<name>A0A917CF13_9GAMM</name>
<reference evidence="3" key="1">
    <citation type="journal article" date="2014" name="Int. J. Syst. Evol. Microbiol.">
        <title>Complete genome sequence of Corynebacterium casei LMG S-19264T (=DSM 44701T), isolated from a smear-ripened cheese.</title>
        <authorList>
            <consortium name="US DOE Joint Genome Institute (JGI-PGF)"/>
            <person name="Walter F."/>
            <person name="Albersmeier A."/>
            <person name="Kalinowski J."/>
            <person name="Ruckert C."/>
        </authorList>
    </citation>
    <scope>NUCLEOTIDE SEQUENCE</scope>
    <source>
        <strain evidence="3">CGMCC 1.12726</strain>
    </source>
</reference>
<sequence>MIRRLTFLLLLLPHAGEAPAQDVRVCLQQDGSVVYTDALCGGEQSEKSAEQPVAQTPAARTRTPAVPPPPACSRSPEQLQWAVRAALDARDVNALAESYHWAGVSSAQAEALMIRLERLARTPVLDIQLTYEDTGAPAADALPEEDPDPPSESRPRMPAALKVVSYREDGGAGTASTAFRLQRHFECWWIRY</sequence>
<protein>
    <recommendedName>
        <fullName evidence="5">DUF4124 domain-containing protein</fullName>
    </recommendedName>
</protein>
<feature type="region of interest" description="Disordered" evidence="1">
    <location>
        <begin position="135"/>
        <end position="156"/>
    </location>
</feature>
<evidence type="ECO:0000256" key="2">
    <source>
        <dbReference type="SAM" id="SignalP"/>
    </source>
</evidence>
<reference evidence="3" key="2">
    <citation type="submission" date="2020-09" db="EMBL/GenBank/DDBJ databases">
        <authorList>
            <person name="Sun Q."/>
            <person name="Zhou Y."/>
        </authorList>
    </citation>
    <scope>NUCLEOTIDE SEQUENCE</scope>
    <source>
        <strain evidence="3">CGMCC 1.12726</strain>
    </source>
</reference>
<feature type="region of interest" description="Disordered" evidence="1">
    <location>
        <begin position="44"/>
        <end position="75"/>
    </location>
</feature>
<organism evidence="3 4">
    <name type="scientific">Arenimonas maotaiensis</name>
    <dbReference type="NCBI Taxonomy" id="1446479"/>
    <lineage>
        <taxon>Bacteria</taxon>
        <taxon>Pseudomonadati</taxon>
        <taxon>Pseudomonadota</taxon>
        <taxon>Gammaproteobacteria</taxon>
        <taxon>Lysobacterales</taxon>
        <taxon>Lysobacteraceae</taxon>
        <taxon>Arenimonas</taxon>
    </lineage>
</organism>
<dbReference type="RefSeq" id="WP_188447627.1">
    <property type="nucleotide sequence ID" value="NZ_BMFO01000001.1"/>
</dbReference>
<dbReference type="EMBL" id="BMFO01000001">
    <property type="protein sequence ID" value="GGF87009.1"/>
    <property type="molecule type" value="Genomic_DNA"/>
</dbReference>